<dbReference type="PROSITE" id="PS50979">
    <property type="entry name" value="BC"/>
    <property type="match status" value="1"/>
</dbReference>
<comment type="pathway">
    <text evidence="2 12">Lipid metabolism; malonyl-CoA biosynthesis; malonyl-CoA from acetyl-CoA: step 1/1.</text>
</comment>
<dbReference type="NCBIfam" id="NF004085">
    <property type="entry name" value="PRK05586.1"/>
    <property type="match status" value="1"/>
</dbReference>
<keyword evidence="12" id="KW-0444">Lipid biosynthesis</keyword>
<keyword evidence="5 12" id="KW-0436">Ligase</keyword>
<dbReference type="Pfam" id="PF02786">
    <property type="entry name" value="CPSase_L_D2"/>
    <property type="match status" value="1"/>
</dbReference>
<dbReference type="SMART" id="SM00878">
    <property type="entry name" value="Biotin_carb_C"/>
    <property type="match status" value="1"/>
</dbReference>
<dbReference type="SUPFAM" id="SSF56059">
    <property type="entry name" value="Glutathione synthetase ATP-binding domain-like"/>
    <property type="match status" value="1"/>
</dbReference>
<evidence type="ECO:0000256" key="3">
    <source>
        <dbReference type="ARBA" id="ARBA00011750"/>
    </source>
</evidence>
<keyword evidence="12" id="KW-0275">Fatty acid biosynthesis</keyword>
<accession>A0ABV1BVD6</accession>
<feature type="domain" description="Biotin carboxylation" evidence="14">
    <location>
        <begin position="1"/>
        <end position="446"/>
    </location>
</feature>
<keyword evidence="9" id="KW-0460">Magnesium</keyword>
<keyword evidence="7 11" id="KW-0547">Nucleotide-binding</keyword>
<evidence type="ECO:0000256" key="11">
    <source>
        <dbReference type="PROSITE-ProRule" id="PRU00409"/>
    </source>
</evidence>
<evidence type="ECO:0000259" key="13">
    <source>
        <dbReference type="PROSITE" id="PS50975"/>
    </source>
</evidence>
<keyword evidence="16" id="KW-1185">Reference proteome</keyword>
<comment type="function">
    <text evidence="1 12">This protein is a component of the acetyl coenzyme A carboxylase complex; first, biotin carboxylase catalyzes the carboxylation of the carrier protein and then the transcarboxylase transfers the carboxyl group to form malonyl-CoA.</text>
</comment>
<dbReference type="InterPro" id="IPR051602">
    <property type="entry name" value="ACC_Biotin_Carboxylase"/>
</dbReference>
<comment type="caution">
    <text evidence="15">The sequence shown here is derived from an EMBL/GenBank/DDBJ whole genome shotgun (WGS) entry which is preliminary data.</text>
</comment>
<dbReference type="InterPro" id="IPR005481">
    <property type="entry name" value="BC-like_N"/>
</dbReference>
<reference evidence="15 16" key="1">
    <citation type="submission" date="2024-03" db="EMBL/GenBank/DDBJ databases">
        <title>Human intestinal bacterial collection.</title>
        <authorList>
            <person name="Pauvert C."/>
            <person name="Hitch T.C.A."/>
            <person name="Clavel T."/>
        </authorList>
    </citation>
    <scope>NUCLEOTIDE SEQUENCE [LARGE SCALE GENOMIC DNA]</scope>
    <source>
        <strain evidence="15 16">CLA-AA-H255</strain>
    </source>
</reference>
<dbReference type="PANTHER" id="PTHR48095">
    <property type="entry name" value="PYRUVATE CARBOXYLASE SUBUNIT A"/>
    <property type="match status" value="1"/>
</dbReference>
<dbReference type="PROSITE" id="PS50975">
    <property type="entry name" value="ATP_GRASP"/>
    <property type="match status" value="1"/>
</dbReference>
<dbReference type="NCBIfam" id="TIGR00514">
    <property type="entry name" value="accC"/>
    <property type="match status" value="1"/>
</dbReference>
<evidence type="ECO:0000256" key="12">
    <source>
        <dbReference type="RuleBase" id="RU365063"/>
    </source>
</evidence>
<dbReference type="InterPro" id="IPR011761">
    <property type="entry name" value="ATP-grasp"/>
</dbReference>
<evidence type="ECO:0000256" key="7">
    <source>
        <dbReference type="ARBA" id="ARBA00022741"/>
    </source>
</evidence>
<protein>
    <recommendedName>
        <fullName evidence="4 12">Biotin carboxylase</fullName>
        <ecNumber evidence="4 12">6.3.4.14</ecNumber>
    </recommendedName>
    <alternativeName>
        <fullName evidence="12">Acetyl-coenzyme A carboxylase biotin carboxylase subunit A</fullName>
    </alternativeName>
</protein>
<sequence length="451" mass="50063">MFNKILIANRGEIAVRIIRACREMGIQTVAVYSEADKEALHTQLADESVCIGKAAAKDSYLNMERILSATVATHADAIHPGFGFLSENSKFASLCEKCNITFIGPDSDIIEKTGNKQEARNTMISAGIPVIPGTKEPVMDAERGKELADNIGYPVMVKAALGGGGKGMRVVYTKEDFKREFDNAQREAVNGFADGTMYIEKYIEKPRHIEFQILADKYGNTIHLGERDCSIQRNHQKLVEESPSPALNDELRKRMGDTAVAVAKAVNYENAGTVEFLLDKNDNYYFMEVNTRIQVEHGITELVTGVDLIKEQIKIAAGESLGIKQEDVRIHGAAIEIRINAENPEKNFAPNPGTIKNIHIPGGNGVRIDTAVYSGYTIPPFYDSMIMKVMTYANDRKTVIEKMRSVLGEIIIEGVTTNTDFMYDICQNEKFIKGDVSTDFIPEEYPQVCKK</sequence>
<dbReference type="RefSeq" id="WP_349153591.1">
    <property type="nucleotide sequence ID" value="NZ_JBBMER010000004.1"/>
</dbReference>
<feature type="domain" description="ATP-grasp" evidence="13">
    <location>
        <begin position="120"/>
        <end position="317"/>
    </location>
</feature>
<keyword evidence="12" id="KW-0092">Biotin</keyword>
<dbReference type="Pfam" id="PF02785">
    <property type="entry name" value="Biotin_carb_C"/>
    <property type="match status" value="1"/>
</dbReference>
<dbReference type="PROSITE" id="PS00867">
    <property type="entry name" value="CPSASE_2"/>
    <property type="match status" value="1"/>
</dbReference>
<dbReference type="InterPro" id="IPR016185">
    <property type="entry name" value="PreATP-grasp_dom_sf"/>
</dbReference>
<dbReference type="NCBIfam" id="NF006367">
    <property type="entry name" value="PRK08591.1"/>
    <property type="match status" value="1"/>
</dbReference>
<evidence type="ECO:0000256" key="6">
    <source>
        <dbReference type="ARBA" id="ARBA00022723"/>
    </source>
</evidence>
<evidence type="ECO:0000259" key="14">
    <source>
        <dbReference type="PROSITE" id="PS50979"/>
    </source>
</evidence>
<keyword evidence="12" id="KW-0276">Fatty acid metabolism</keyword>
<comment type="subunit">
    <text evidence="3 12">Acetyl-CoA carboxylase is a heterohexamer of biotin carboxyl carrier protein, biotin carboxylase and the two subunits of carboxyl transferase in a 2:2 complex.</text>
</comment>
<keyword evidence="12" id="KW-0443">Lipid metabolism</keyword>
<dbReference type="SUPFAM" id="SSF51246">
    <property type="entry name" value="Rudiment single hybrid motif"/>
    <property type="match status" value="1"/>
</dbReference>
<evidence type="ECO:0000256" key="1">
    <source>
        <dbReference type="ARBA" id="ARBA00003761"/>
    </source>
</evidence>
<comment type="catalytic activity">
    <reaction evidence="10 12">
        <text>N(6)-biotinyl-L-lysyl-[protein] + hydrogencarbonate + ATP = N(6)-carboxybiotinyl-L-lysyl-[protein] + ADP + phosphate + H(+)</text>
        <dbReference type="Rhea" id="RHEA:13501"/>
        <dbReference type="Rhea" id="RHEA-COMP:10505"/>
        <dbReference type="Rhea" id="RHEA-COMP:10506"/>
        <dbReference type="ChEBI" id="CHEBI:15378"/>
        <dbReference type="ChEBI" id="CHEBI:17544"/>
        <dbReference type="ChEBI" id="CHEBI:30616"/>
        <dbReference type="ChEBI" id="CHEBI:43474"/>
        <dbReference type="ChEBI" id="CHEBI:83144"/>
        <dbReference type="ChEBI" id="CHEBI:83145"/>
        <dbReference type="ChEBI" id="CHEBI:456216"/>
        <dbReference type="EC" id="6.3.4.14"/>
    </reaction>
</comment>
<dbReference type="InterPro" id="IPR011054">
    <property type="entry name" value="Rudment_hybrid_motif"/>
</dbReference>
<evidence type="ECO:0000313" key="15">
    <source>
        <dbReference type="EMBL" id="MEQ2379707.1"/>
    </source>
</evidence>
<keyword evidence="8 11" id="KW-0067">ATP-binding</keyword>
<keyword evidence="6" id="KW-0479">Metal-binding</keyword>
<evidence type="ECO:0000256" key="4">
    <source>
        <dbReference type="ARBA" id="ARBA00013263"/>
    </source>
</evidence>
<dbReference type="InterPro" id="IPR005482">
    <property type="entry name" value="Biotin_COase_C"/>
</dbReference>
<dbReference type="Pfam" id="PF00289">
    <property type="entry name" value="Biotin_carb_N"/>
    <property type="match status" value="1"/>
</dbReference>
<dbReference type="InterPro" id="IPR005479">
    <property type="entry name" value="CPAse_ATP-bd"/>
</dbReference>
<evidence type="ECO:0000256" key="9">
    <source>
        <dbReference type="ARBA" id="ARBA00022842"/>
    </source>
</evidence>
<dbReference type="PROSITE" id="PS00866">
    <property type="entry name" value="CPSASE_1"/>
    <property type="match status" value="1"/>
</dbReference>
<evidence type="ECO:0000256" key="2">
    <source>
        <dbReference type="ARBA" id="ARBA00004956"/>
    </source>
</evidence>
<evidence type="ECO:0000256" key="10">
    <source>
        <dbReference type="ARBA" id="ARBA00048600"/>
    </source>
</evidence>
<dbReference type="InterPro" id="IPR011764">
    <property type="entry name" value="Biotin_carboxylation_dom"/>
</dbReference>
<dbReference type="SUPFAM" id="SSF52440">
    <property type="entry name" value="PreATP-grasp domain"/>
    <property type="match status" value="1"/>
</dbReference>
<dbReference type="Proteomes" id="UP001442364">
    <property type="component" value="Unassembled WGS sequence"/>
</dbReference>
<gene>
    <name evidence="15" type="ORF">WMO14_07420</name>
</gene>
<organism evidence="15 16">
    <name type="scientific">[Lactobacillus] rogosae</name>
    <dbReference type="NCBI Taxonomy" id="706562"/>
    <lineage>
        <taxon>Bacteria</taxon>
        <taxon>Bacillati</taxon>
        <taxon>Bacillota</taxon>
        <taxon>Clostridia</taxon>
        <taxon>Lachnospirales</taxon>
        <taxon>Lachnospiraceae</taxon>
        <taxon>Lachnospira</taxon>
    </lineage>
</organism>
<dbReference type="Gene3D" id="3.30.470.20">
    <property type="entry name" value="ATP-grasp fold, B domain"/>
    <property type="match status" value="1"/>
</dbReference>
<dbReference type="InterPro" id="IPR004549">
    <property type="entry name" value="Acetyl_CoA_COase_biotin_COase"/>
</dbReference>
<dbReference type="EMBL" id="JBBMER010000004">
    <property type="protein sequence ID" value="MEQ2379707.1"/>
    <property type="molecule type" value="Genomic_DNA"/>
</dbReference>
<evidence type="ECO:0000256" key="8">
    <source>
        <dbReference type="ARBA" id="ARBA00022840"/>
    </source>
</evidence>
<dbReference type="EC" id="6.3.4.14" evidence="4 12"/>
<proteinExistence type="predicted"/>
<name>A0ABV1BVD6_9FIRM</name>
<evidence type="ECO:0000256" key="5">
    <source>
        <dbReference type="ARBA" id="ARBA00022598"/>
    </source>
</evidence>
<dbReference type="PANTHER" id="PTHR48095:SF2">
    <property type="entry name" value="BIOTIN CARBOXYLASE, CHLOROPLASTIC"/>
    <property type="match status" value="1"/>
</dbReference>
<evidence type="ECO:0000313" key="16">
    <source>
        <dbReference type="Proteomes" id="UP001442364"/>
    </source>
</evidence>